<protein>
    <submittedName>
        <fullName evidence="9">Protein kinase domain containing protein</fullName>
    </submittedName>
</protein>
<feature type="region of interest" description="Disordered" evidence="6">
    <location>
        <begin position="383"/>
        <end position="464"/>
    </location>
</feature>
<evidence type="ECO:0000259" key="8">
    <source>
        <dbReference type="PROSITE" id="PS50030"/>
    </source>
</evidence>
<organism evidence="9 10">
    <name type="scientific">Chrysochromulina tobinii</name>
    <dbReference type="NCBI Taxonomy" id="1460289"/>
    <lineage>
        <taxon>Eukaryota</taxon>
        <taxon>Haptista</taxon>
        <taxon>Haptophyta</taxon>
        <taxon>Prymnesiophyceae</taxon>
        <taxon>Prymnesiales</taxon>
        <taxon>Chrysochromulinaceae</taxon>
        <taxon>Chrysochromulina</taxon>
    </lineage>
</organism>
<feature type="domain" description="Protein kinase" evidence="7">
    <location>
        <begin position="24"/>
        <end position="277"/>
    </location>
</feature>
<dbReference type="Gene3D" id="1.10.510.10">
    <property type="entry name" value="Transferase(Phosphotransferase) domain 1"/>
    <property type="match status" value="1"/>
</dbReference>
<name>A0A0M0JSY4_9EUKA</name>
<keyword evidence="10" id="KW-1185">Reference proteome</keyword>
<evidence type="ECO:0000256" key="4">
    <source>
        <dbReference type="ARBA" id="ARBA00022777"/>
    </source>
</evidence>
<evidence type="ECO:0000256" key="1">
    <source>
        <dbReference type="ARBA" id="ARBA00022527"/>
    </source>
</evidence>
<accession>A0A0M0JSY4</accession>
<evidence type="ECO:0000313" key="9">
    <source>
        <dbReference type="EMBL" id="KOO29605.1"/>
    </source>
</evidence>
<keyword evidence="3" id="KW-0547">Nucleotide-binding</keyword>
<feature type="compositionally biased region" description="Low complexity" evidence="6">
    <location>
        <begin position="433"/>
        <end position="444"/>
    </location>
</feature>
<proteinExistence type="predicted"/>
<dbReference type="GO" id="GO:0004674">
    <property type="term" value="F:protein serine/threonine kinase activity"/>
    <property type="evidence" value="ECO:0007669"/>
    <property type="project" value="UniProtKB-KW"/>
</dbReference>
<keyword evidence="2" id="KW-0808">Transferase</keyword>
<feature type="compositionally biased region" description="Low complexity" evidence="6">
    <location>
        <begin position="416"/>
        <end position="426"/>
    </location>
</feature>
<dbReference type="InterPro" id="IPR015940">
    <property type="entry name" value="UBA"/>
</dbReference>
<dbReference type="SMART" id="SM00220">
    <property type="entry name" value="S_TKc"/>
    <property type="match status" value="1"/>
</dbReference>
<dbReference type="GO" id="GO:0005524">
    <property type="term" value="F:ATP binding"/>
    <property type="evidence" value="ECO:0007669"/>
    <property type="project" value="UniProtKB-KW"/>
</dbReference>
<dbReference type="OrthoDB" id="4062651at2759"/>
<evidence type="ECO:0000313" key="10">
    <source>
        <dbReference type="Proteomes" id="UP000037460"/>
    </source>
</evidence>
<dbReference type="PANTHER" id="PTHR24346:SF82">
    <property type="entry name" value="KP78A-RELATED"/>
    <property type="match status" value="1"/>
</dbReference>
<sequence>MRDAVSRLTNPQTAATAERITDIYEIIEPLHTSALSTELQLALHRRTGEVVVLKAIDRAKMQSGTRVAPAAAAVYHAQIDHPHICALHEIFDSTRLVLALEYVPGITLDRFMIEYGCGEPEARQIAQQLGSALAHIHGAGVCHRAVSLQNVMLREGPRCCVKLIDFGGAATALKPLRRRVPTPGVYASPELIAAPDVDDTGPGYNGPLVDAWAYGVVLHMLLSGKFPFVTAEQACAGLAATLPETIPVAAAEVLRGLLAVPVEARTSVTDACAKDYLREEAEREMKEREAKAKAVPAVSGAGAPAPLAAVIATGTPAAWLRARAAGVLPSDQQQAHAEILSELESLGFDPSLVLRSLQDGVRNDATTSYFLLCRRRVRVAEEAEADTLEEEEEGEAPSSPRVEIGTPRGAPPVPAPQAAVPATEPAAVPPTEPTAEPTASAASQPSPPAAPELLPTAEGQEPNE</sequence>
<dbReference type="PANTHER" id="PTHR24346">
    <property type="entry name" value="MAP/MICROTUBULE AFFINITY-REGULATING KINASE"/>
    <property type="match status" value="1"/>
</dbReference>
<dbReference type="GO" id="GO:0005737">
    <property type="term" value="C:cytoplasm"/>
    <property type="evidence" value="ECO:0007669"/>
    <property type="project" value="TreeGrafter"/>
</dbReference>
<gene>
    <name evidence="9" type="ORF">Ctob_006731</name>
</gene>
<evidence type="ECO:0000256" key="2">
    <source>
        <dbReference type="ARBA" id="ARBA00022679"/>
    </source>
</evidence>
<dbReference type="Proteomes" id="UP000037460">
    <property type="component" value="Unassembled WGS sequence"/>
</dbReference>
<comment type="caution">
    <text evidence="9">The sequence shown here is derived from an EMBL/GenBank/DDBJ whole genome shotgun (WGS) entry which is preliminary data.</text>
</comment>
<keyword evidence="5" id="KW-0067">ATP-binding</keyword>
<evidence type="ECO:0000256" key="5">
    <source>
        <dbReference type="ARBA" id="ARBA00022840"/>
    </source>
</evidence>
<keyword evidence="1" id="KW-0723">Serine/threonine-protein kinase</keyword>
<evidence type="ECO:0000259" key="7">
    <source>
        <dbReference type="PROSITE" id="PS50011"/>
    </source>
</evidence>
<dbReference type="SUPFAM" id="SSF56112">
    <property type="entry name" value="Protein kinase-like (PK-like)"/>
    <property type="match status" value="1"/>
</dbReference>
<dbReference type="PROSITE" id="PS50030">
    <property type="entry name" value="UBA"/>
    <property type="match status" value="1"/>
</dbReference>
<dbReference type="Pfam" id="PF00069">
    <property type="entry name" value="Pkinase"/>
    <property type="match status" value="1"/>
</dbReference>
<feature type="compositionally biased region" description="Acidic residues" evidence="6">
    <location>
        <begin position="383"/>
        <end position="395"/>
    </location>
</feature>
<keyword evidence="4 9" id="KW-0418">Kinase</keyword>
<dbReference type="PROSITE" id="PS50011">
    <property type="entry name" value="PROTEIN_KINASE_DOM"/>
    <property type="match status" value="1"/>
</dbReference>
<dbReference type="GO" id="GO:0035556">
    <property type="term" value="P:intracellular signal transduction"/>
    <property type="evidence" value="ECO:0007669"/>
    <property type="project" value="TreeGrafter"/>
</dbReference>
<evidence type="ECO:0000256" key="3">
    <source>
        <dbReference type="ARBA" id="ARBA00022741"/>
    </source>
</evidence>
<evidence type="ECO:0000256" key="6">
    <source>
        <dbReference type="SAM" id="MobiDB-lite"/>
    </source>
</evidence>
<dbReference type="AlphaFoldDB" id="A0A0M0JSY4"/>
<dbReference type="InterPro" id="IPR011009">
    <property type="entry name" value="Kinase-like_dom_sf"/>
</dbReference>
<feature type="domain" description="UBA" evidence="8">
    <location>
        <begin position="329"/>
        <end position="374"/>
    </location>
</feature>
<dbReference type="EMBL" id="JWZX01002391">
    <property type="protein sequence ID" value="KOO29605.1"/>
    <property type="molecule type" value="Genomic_DNA"/>
</dbReference>
<dbReference type="InterPro" id="IPR000719">
    <property type="entry name" value="Prot_kinase_dom"/>
</dbReference>
<reference evidence="10" key="1">
    <citation type="journal article" date="2015" name="PLoS Genet.">
        <title>Genome Sequence and Transcriptome Analyses of Chrysochromulina tobin: Metabolic Tools for Enhanced Algal Fitness in the Prominent Order Prymnesiales (Haptophyceae).</title>
        <authorList>
            <person name="Hovde B.T."/>
            <person name="Deodato C.R."/>
            <person name="Hunsperger H.M."/>
            <person name="Ryken S.A."/>
            <person name="Yost W."/>
            <person name="Jha R.K."/>
            <person name="Patterson J."/>
            <person name="Monnat R.J. Jr."/>
            <person name="Barlow S.B."/>
            <person name="Starkenburg S.R."/>
            <person name="Cattolico R.A."/>
        </authorList>
    </citation>
    <scope>NUCLEOTIDE SEQUENCE</scope>
    <source>
        <strain evidence="10">CCMP291</strain>
    </source>
</reference>